<dbReference type="EMBL" id="KZ819666">
    <property type="protein sequence ID" value="PWN27916.1"/>
    <property type="molecule type" value="Genomic_DNA"/>
</dbReference>
<organism evidence="2 3">
    <name type="scientific">Jaminaea rosea</name>
    <dbReference type="NCBI Taxonomy" id="1569628"/>
    <lineage>
        <taxon>Eukaryota</taxon>
        <taxon>Fungi</taxon>
        <taxon>Dikarya</taxon>
        <taxon>Basidiomycota</taxon>
        <taxon>Ustilaginomycotina</taxon>
        <taxon>Exobasidiomycetes</taxon>
        <taxon>Microstromatales</taxon>
        <taxon>Microstromatales incertae sedis</taxon>
        <taxon>Jaminaea</taxon>
    </lineage>
</organism>
<dbReference type="RefSeq" id="XP_025362528.1">
    <property type="nucleotide sequence ID" value="XM_025505958.1"/>
</dbReference>
<dbReference type="PROSITE" id="PS51186">
    <property type="entry name" value="GNAT"/>
    <property type="match status" value="1"/>
</dbReference>
<name>A0A316URJ9_9BASI</name>
<dbReference type="AlphaFoldDB" id="A0A316URJ9"/>
<dbReference type="SUPFAM" id="SSF55729">
    <property type="entry name" value="Acyl-CoA N-acyltransferases (Nat)"/>
    <property type="match status" value="1"/>
</dbReference>
<dbReference type="PANTHER" id="PTHR47237">
    <property type="entry name" value="SLL0310 PROTEIN"/>
    <property type="match status" value="1"/>
</dbReference>
<dbReference type="InterPro" id="IPR016181">
    <property type="entry name" value="Acyl_CoA_acyltransferase"/>
</dbReference>
<evidence type="ECO:0000313" key="3">
    <source>
        <dbReference type="Proteomes" id="UP000245884"/>
    </source>
</evidence>
<accession>A0A316URJ9</accession>
<reference evidence="2 3" key="1">
    <citation type="journal article" date="2018" name="Mol. Biol. Evol.">
        <title>Broad Genomic Sampling Reveals a Smut Pathogenic Ancestry of the Fungal Clade Ustilaginomycotina.</title>
        <authorList>
            <person name="Kijpornyongpan T."/>
            <person name="Mondo S.J."/>
            <person name="Barry K."/>
            <person name="Sandor L."/>
            <person name="Lee J."/>
            <person name="Lipzen A."/>
            <person name="Pangilinan J."/>
            <person name="LaButti K."/>
            <person name="Hainaut M."/>
            <person name="Henrissat B."/>
            <person name="Grigoriev I.V."/>
            <person name="Spatafora J.W."/>
            <person name="Aime M.C."/>
        </authorList>
    </citation>
    <scope>NUCLEOTIDE SEQUENCE [LARGE SCALE GENOMIC DNA]</scope>
    <source>
        <strain evidence="2 3">MCA 5214</strain>
    </source>
</reference>
<dbReference type="InterPro" id="IPR000182">
    <property type="entry name" value="GNAT_dom"/>
</dbReference>
<keyword evidence="3" id="KW-1185">Reference proteome</keyword>
<evidence type="ECO:0000259" key="1">
    <source>
        <dbReference type="PROSITE" id="PS51186"/>
    </source>
</evidence>
<evidence type="ECO:0000313" key="2">
    <source>
        <dbReference type="EMBL" id="PWN27916.1"/>
    </source>
</evidence>
<dbReference type="Proteomes" id="UP000245884">
    <property type="component" value="Unassembled WGS sequence"/>
</dbReference>
<gene>
    <name evidence="2" type="ORF">BDZ90DRAFT_231693</name>
</gene>
<dbReference type="GeneID" id="37027781"/>
<proteinExistence type="predicted"/>
<sequence length="361" mass="39507">MSATIRKATLEDAIQGYNRSSKLGWPFTLPAWQQLVTSEQVFFLISPEGDVAGTSCMFPQGKVGAIGPTIVDDAHRRKGYAAQLIRENIAYAQSLPQEKRPTSLYLAASDMGRPVYAKIGFEAVTTVTSYGHELKPTEEILKTKPEEHLTQSSMGADLSIEMGGETISIDDWSQISTLCQTASGLEDRRKALEMVSLAYPRASSGSKGVTLQVGTKHCFIRQGSRIVAVVLARLQRNGYEIGPIIASDRHQARALLSSVFLDIYHSKQADSTAGKEVDGQPWGKVDVSIDEATDADGELSRYFTEKWGLGSYMKQPLMEYLLDRDAAERGDKGPMGKRVELAKRGALEAPLQFAVINLAVM</sequence>
<dbReference type="OrthoDB" id="2115692at2759"/>
<feature type="domain" description="N-acetyltransferase" evidence="1">
    <location>
        <begin position="3"/>
        <end position="147"/>
    </location>
</feature>
<protein>
    <recommendedName>
        <fullName evidence="1">N-acetyltransferase domain-containing protein</fullName>
    </recommendedName>
</protein>
<dbReference type="CDD" id="cd04301">
    <property type="entry name" value="NAT_SF"/>
    <property type="match status" value="1"/>
</dbReference>
<dbReference type="Pfam" id="PF00583">
    <property type="entry name" value="Acetyltransf_1"/>
    <property type="match status" value="1"/>
</dbReference>
<dbReference type="Gene3D" id="3.40.630.30">
    <property type="match status" value="1"/>
</dbReference>
<dbReference type="PANTHER" id="PTHR47237:SF2">
    <property type="entry name" value="BLL4206 PROTEIN"/>
    <property type="match status" value="1"/>
</dbReference>
<dbReference type="InterPro" id="IPR052729">
    <property type="entry name" value="Acyl/Acetyltrans_Enzymes"/>
</dbReference>
<dbReference type="GO" id="GO:0016747">
    <property type="term" value="F:acyltransferase activity, transferring groups other than amino-acyl groups"/>
    <property type="evidence" value="ECO:0007669"/>
    <property type="project" value="InterPro"/>
</dbReference>